<dbReference type="InterPro" id="IPR052523">
    <property type="entry name" value="Trichothecene_AcTrans"/>
</dbReference>
<proteinExistence type="predicted"/>
<dbReference type="Gene3D" id="3.40.630.30">
    <property type="match status" value="1"/>
</dbReference>
<accession>A0A7W8ZNG8</accession>
<dbReference type="EMBL" id="JACHCE010000004">
    <property type="protein sequence ID" value="MBB5637241.1"/>
    <property type="molecule type" value="Genomic_DNA"/>
</dbReference>
<protein>
    <submittedName>
        <fullName evidence="1">Ribosomal protein S18 acetylase RimI-like enzyme</fullName>
    </submittedName>
</protein>
<dbReference type="CDD" id="cd04301">
    <property type="entry name" value="NAT_SF"/>
    <property type="match status" value="1"/>
</dbReference>
<comment type="caution">
    <text evidence="1">The sequence shown here is derived from an EMBL/GenBank/DDBJ whole genome shotgun (WGS) entry which is preliminary data.</text>
</comment>
<keyword evidence="1" id="KW-0689">Ribosomal protein</keyword>
<evidence type="ECO:0000313" key="1">
    <source>
        <dbReference type="EMBL" id="MBB5637241.1"/>
    </source>
</evidence>
<dbReference type="RefSeq" id="WP_183883108.1">
    <property type="nucleotide sequence ID" value="NZ_JACHCD010000004.1"/>
</dbReference>
<dbReference type="InterPro" id="IPR016181">
    <property type="entry name" value="Acyl_CoA_acyltransferase"/>
</dbReference>
<dbReference type="GO" id="GO:0005840">
    <property type="term" value="C:ribosome"/>
    <property type="evidence" value="ECO:0007669"/>
    <property type="project" value="UniProtKB-KW"/>
</dbReference>
<organism evidence="1 2">
    <name type="scientific">Pedobacter cryoconitis</name>
    <dbReference type="NCBI Taxonomy" id="188932"/>
    <lineage>
        <taxon>Bacteria</taxon>
        <taxon>Pseudomonadati</taxon>
        <taxon>Bacteroidota</taxon>
        <taxon>Sphingobacteriia</taxon>
        <taxon>Sphingobacteriales</taxon>
        <taxon>Sphingobacteriaceae</taxon>
        <taxon>Pedobacter</taxon>
    </lineage>
</organism>
<dbReference type="PANTHER" id="PTHR42791">
    <property type="entry name" value="GNAT FAMILY ACETYLTRANSFERASE"/>
    <property type="match status" value="1"/>
</dbReference>
<dbReference type="PANTHER" id="PTHR42791:SF1">
    <property type="entry name" value="N-ACETYLTRANSFERASE DOMAIN-CONTAINING PROTEIN"/>
    <property type="match status" value="1"/>
</dbReference>
<reference evidence="1 2" key="1">
    <citation type="submission" date="2020-08" db="EMBL/GenBank/DDBJ databases">
        <title>Genomic Encyclopedia of Type Strains, Phase IV (KMG-V): Genome sequencing to study the core and pangenomes of soil and plant-associated prokaryotes.</title>
        <authorList>
            <person name="Whitman W."/>
        </authorList>
    </citation>
    <scope>NUCLEOTIDE SEQUENCE [LARGE SCALE GENOMIC DNA]</scope>
    <source>
        <strain evidence="1 2">S3M1</strain>
    </source>
</reference>
<evidence type="ECO:0000313" key="2">
    <source>
        <dbReference type="Proteomes" id="UP000537204"/>
    </source>
</evidence>
<gene>
    <name evidence="1" type="ORF">HDE68_003154</name>
</gene>
<keyword evidence="1" id="KW-0687">Ribonucleoprotein</keyword>
<sequence>MIEATLKDKSLVIDILSNSFDSNKSVNYIIKQDSQRVNRIKALMSYSFDSCFMFGKVYLSDNRKACALILFPDQKKFSLRAIWLDLSLVFKAIGINRAGKAMSRESQIKSNYPKQSFYYLWFLGVLDSEQHKGTGTSLLEELILDSQKQNREIYLETSTTKNIPWYSKFNFKIYKEIDFGYKLYMLKRDITHLPYESLPYRYGTNHTDLPD</sequence>
<dbReference type="Proteomes" id="UP000537204">
    <property type="component" value="Unassembled WGS sequence"/>
</dbReference>
<dbReference type="SUPFAM" id="SSF55729">
    <property type="entry name" value="Acyl-CoA N-acyltransferases (Nat)"/>
    <property type="match status" value="1"/>
</dbReference>
<name>A0A7W8ZNG8_9SPHI</name>
<dbReference type="AlphaFoldDB" id="A0A7W8ZNG8"/>